<dbReference type="AlphaFoldDB" id="A0A9X0YHC0"/>
<gene>
    <name evidence="7" type="ORF">J2Z56_000091</name>
    <name evidence="8" type="ORF">J2Z57_000757</name>
</gene>
<dbReference type="InterPro" id="IPR055342">
    <property type="entry name" value="MreC_beta-barrel_core"/>
</dbReference>
<dbReference type="Gene3D" id="2.40.10.340">
    <property type="entry name" value="Rod shape-determining protein MreC, domain 1"/>
    <property type="match status" value="1"/>
</dbReference>
<evidence type="ECO:0000313" key="9">
    <source>
        <dbReference type="Proteomes" id="UP001138672"/>
    </source>
</evidence>
<evidence type="ECO:0000313" key="10">
    <source>
        <dbReference type="Proteomes" id="UP001231587"/>
    </source>
</evidence>
<keyword evidence="3" id="KW-0133">Cell shape</keyword>
<dbReference type="PANTHER" id="PTHR34138">
    <property type="entry name" value="CELL SHAPE-DETERMINING PROTEIN MREC"/>
    <property type="match status" value="1"/>
</dbReference>
<dbReference type="EMBL" id="JAUSUU010000002">
    <property type="protein sequence ID" value="MDQ0334330.1"/>
    <property type="molecule type" value="Genomic_DNA"/>
</dbReference>
<dbReference type="Gene3D" id="2.40.10.350">
    <property type="entry name" value="Rod shape-determining protein MreC, domain 2"/>
    <property type="match status" value="1"/>
</dbReference>
<dbReference type="InterPro" id="IPR007221">
    <property type="entry name" value="MreC"/>
</dbReference>
<proteinExistence type="inferred from homology"/>
<evidence type="ECO:0000256" key="5">
    <source>
        <dbReference type="SAM" id="Coils"/>
    </source>
</evidence>
<dbReference type="GO" id="GO:0008360">
    <property type="term" value="P:regulation of cell shape"/>
    <property type="evidence" value="ECO:0007669"/>
    <property type="project" value="UniProtKB-KW"/>
</dbReference>
<sequence length="274" mass="30816">MQQILNFIIRNKNFLLYVLLMSLAVFFTVQTHSYHKSKFINSANFLSGGIYTQLNSIDQYLSLKSQNENLSEENARLRNRLQNYHIALDTNYVDTTNFNGSYLFRPVRVIKNSYAATTNILTINKGDNDSISQDFGLITPRGILGIVDHTSPNYATVISILNTKSKISAQLKKTNHFGTLTWDGKSPKVVQLVDIPKIAPIQIGDTIVTSGRSVIFPKGIQIGTIESFKLDAAENNYEINVGLFNDMTNIEHAYIIEHLDAPEINNLLNLSNEQ</sequence>
<dbReference type="PANTHER" id="PTHR34138:SF1">
    <property type="entry name" value="CELL SHAPE-DETERMINING PROTEIN MREC"/>
    <property type="match status" value="1"/>
</dbReference>
<evidence type="ECO:0000256" key="2">
    <source>
        <dbReference type="ARBA" id="ARBA00013855"/>
    </source>
</evidence>
<reference evidence="7" key="1">
    <citation type="submission" date="2021-03" db="EMBL/GenBank/DDBJ databases">
        <title>Genomic Encyclopedia of Type Strains, Phase IV (KMG-IV): sequencing the most valuable type-strain genomes for metagenomic binning, comparative biology and taxonomic classification.</title>
        <authorList>
            <person name="Goeker M."/>
        </authorList>
    </citation>
    <scope>NUCLEOTIDE SEQUENCE</scope>
    <source>
        <strain evidence="7">DSM 15523</strain>
        <strain evidence="8 10">DSM 16476</strain>
    </source>
</reference>
<evidence type="ECO:0000259" key="6">
    <source>
        <dbReference type="Pfam" id="PF04085"/>
    </source>
</evidence>
<organism evidence="7 9">
    <name type="scientific">Formosa algae</name>
    <dbReference type="NCBI Taxonomy" id="225843"/>
    <lineage>
        <taxon>Bacteria</taxon>
        <taxon>Pseudomonadati</taxon>
        <taxon>Bacteroidota</taxon>
        <taxon>Flavobacteriia</taxon>
        <taxon>Flavobacteriales</taxon>
        <taxon>Flavobacteriaceae</taxon>
        <taxon>Formosa</taxon>
    </lineage>
</organism>
<dbReference type="Pfam" id="PF04085">
    <property type="entry name" value="MreC"/>
    <property type="match status" value="1"/>
</dbReference>
<dbReference type="OrthoDB" id="9811827at2"/>
<name>A0A9X0YHC0_9FLAO</name>
<evidence type="ECO:0000256" key="3">
    <source>
        <dbReference type="ARBA" id="ARBA00022960"/>
    </source>
</evidence>
<keyword evidence="10" id="KW-1185">Reference proteome</keyword>
<dbReference type="NCBIfam" id="NF010532">
    <property type="entry name" value="PRK13922.9-3"/>
    <property type="match status" value="1"/>
</dbReference>
<evidence type="ECO:0000256" key="4">
    <source>
        <dbReference type="ARBA" id="ARBA00032089"/>
    </source>
</evidence>
<comment type="similarity">
    <text evidence="1">Belongs to the MreC family.</text>
</comment>
<dbReference type="InterPro" id="IPR042177">
    <property type="entry name" value="Cell/Rod_1"/>
</dbReference>
<dbReference type="Proteomes" id="UP001231587">
    <property type="component" value="Unassembled WGS sequence"/>
</dbReference>
<evidence type="ECO:0000313" key="7">
    <source>
        <dbReference type="EMBL" id="MBP1838195.1"/>
    </source>
</evidence>
<feature type="domain" description="Rod shape-determining protein MreC beta-barrel core" evidence="6">
    <location>
        <begin position="109"/>
        <end position="257"/>
    </location>
</feature>
<dbReference type="RefSeq" id="WP_057781148.1">
    <property type="nucleotide sequence ID" value="NZ_JAGGJQ010000001.1"/>
</dbReference>
<feature type="coiled-coil region" evidence="5">
    <location>
        <begin position="60"/>
        <end position="87"/>
    </location>
</feature>
<keyword evidence="5" id="KW-0175">Coiled coil</keyword>
<protein>
    <recommendedName>
        <fullName evidence="2">Cell shape-determining protein MreC</fullName>
    </recommendedName>
    <alternativeName>
        <fullName evidence="4">Cell shape protein MreC</fullName>
    </alternativeName>
</protein>
<evidence type="ECO:0000313" key="8">
    <source>
        <dbReference type="EMBL" id="MDQ0334330.1"/>
    </source>
</evidence>
<dbReference type="InterPro" id="IPR042175">
    <property type="entry name" value="Cell/Rod_MreC_2"/>
</dbReference>
<accession>A0A9X0YHC0</accession>
<dbReference type="EMBL" id="JAGGJQ010000001">
    <property type="protein sequence ID" value="MBP1838195.1"/>
    <property type="molecule type" value="Genomic_DNA"/>
</dbReference>
<evidence type="ECO:0000256" key="1">
    <source>
        <dbReference type="ARBA" id="ARBA00009369"/>
    </source>
</evidence>
<dbReference type="Proteomes" id="UP001138672">
    <property type="component" value="Unassembled WGS sequence"/>
</dbReference>
<dbReference type="GO" id="GO:0005886">
    <property type="term" value="C:plasma membrane"/>
    <property type="evidence" value="ECO:0007669"/>
    <property type="project" value="TreeGrafter"/>
</dbReference>
<comment type="caution">
    <text evidence="7">The sequence shown here is derived from an EMBL/GenBank/DDBJ whole genome shotgun (WGS) entry which is preliminary data.</text>
</comment>